<dbReference type="RefSeq" id="WP_014467755.1">
    <property type="nucleotide sequence ID" value="NC_017186.1"/>
</dbReference>
<name>A0A9R0UDG2_AMYMS</name>
<reference evidence="1 2" key="1">
    <citation type="journal article" date="2011" name="J. Bacteriol.">
        <title>Whole genome sequence of the rifamycin B-producing strain Amycolatopsis mediterranei S699.</title>
        <authorList>
            <person name="Verma M."/>
            <person name="Kaur J."/>
            <person name="Kumar M."/>
            <person name="Kumari K."/>
            <person name="Saxena A."/>
            <person name="Anand S."/>
            <person name="Nigam A."/>
            <person name="Ravi V."/>
            <person name="Raghuvanshi S."/>
            <person name="Khurana P."/>
            <person name="Tyagi A.K."/>
            <person name="Khurana J.P."/>
            <person name="Lal R."/>
        </authorList>
    </citation>
    <scope>NUCLEOTIDE SEQUENCE [LARGE SCALE GENOMIC DNA]</scope>
    <source>
        <strain evidence="1 2">S699</strain>
    </source>
</reference>
<evidence type="ECO:0000313" key="2">
    <source>
        <dbReference type="Proteomes" id="UP000006138"/>
    </source>
</evidence>
<dbReference type="AlphaFoldDB" id="A0A9R0UDG2"/>
<organism evidence="1 2">
    <name type="scientific">Amycolatopsis mediterranei (strain S699)</name>
    <name type="common">Nocardia mediterranei</name>
    <dbReference type="NCBI Taxonomy" id="713604"/>
    <lineage>
        <taxon>Bacteria</taxon>
        <taxon>Bacillati</taxon>
        <taxon>Actinomycetota</taxon>
        <taxon>Actinomycetes</taxon>
        <taxon>Pseudonocardiales</taxon>
        <taxon>Pseudonocardiaceae</taxon>
        <taxon>Amycolatopsis</taxon>
    </lineage>
</organism>
<protein>
    <recommendedName>
        <fullName evidence="3">Isochorismatase hydrolase</fullName>
    </recommendedName>
</protein>
<dbReference type="EMBL" id="CP002896">
    <property type="protein sequence ID" value="AEK46919.1"/>
    <property type="molecule type" value="Genomic_DNA"/>
</dbReference>
<sequence length="51" mass="5646">MSKIEPATAALVLIDLQERILALPTTPYSGEEVLANALRLGTRSARPVRRW</sequence>
<dbReference type="Proteomes" id="UP000006138">
    <property type="component" value="Chromosome"/>
</dbReference>
<keyword evidence="2" id="KW-1185">Reference proteome</keyword>
<evidence type="ECO:0000313" key="1">
    <source>
        <dbReference type="EMBL" id="AEK46919.1"/>
    </source>
</evidence>
<dbReference type="GeneID" id="92877358"/>
<evidence type="ECO:0008006" key="3">
    <source>
        <dbReference type="Google" id="ProtNLM"/>
    </source>
</evidence>
<proteinExistence type="predicted"/>
<dbReference type="KEGG" id="amn:RAM_42260"/>
<gene>
    <name evidence="1" type="ordered locus">RAM_42260</name>
</gene>
<accession>A0A9R0UDG2</accession>